<comment type="caution">
    <text evidence="1">The sequence shown here is derived from an EMBL/GenBank/DDBJ whole genome shotgun (WGS) entry which is preliminary data.</text>
</comment>
<protein>
    <submittedName>
        <fullName evidence="1">Uncharacterized protein</fullName>
    </submittedName>
</protein>
<accession>A0ACB7X4U6</accession>
<reference evidence="1 2" key="1">
    <citation type="journal article" date="2021" name="Hortic Res">
        <title>High-quality reference genome and annotation aids understanding of berry development for evergreen blueberry (Vaccinium darrowii).</title>
        <authorList>
            <person name="Yu J."/>
            <person name="Hulse-Kemp A.M."/>
            <person name="Babiker E."/>
            <person name="Staton M."/>
        </authorList>
    </citation>
    <scope>NUCLEOTIDE SEQUENCE [LARGE SCALE GENOMIC DNA]</scope>
    <source>
        <strain evidence="2">cv. NJ 8807/NJ 8810</strain>
        <tissue evidence="1">Young leaf</tissue>
    </source>
</reference>
<proteinExistence type="predicted"/>
<evidence type="ECO:0000313" key="2">
    <source>
        <dbReference type="Proteomes" id="UP000828048"/>
    </source>
</evidence>
<keyword evidence="2" id="KW-1185">Reference proteome</keyword>
<gene>
    <name evidence="1" type="ORF">Vadar_029397</name>
</gene>
<name>A0ACB7X4U6_9ERIC</name>
<sequence length="308" mass="33840">MKRIRVICNDPYATDSSDDEGRNEKPFGPKRMVREISIPLCGLKQQKIAESENSCQDSNNGEKAPKKKRVLTTTPNGNSPGSKYRGVRQRRWGKWAAEIRDPFKRRRVWLGTYDSAEEAARAYNTKKLEFETMAAAAVSEKSELNHSSVAAVSEESVSTSHTSPSSVLDLDSSASKFNGKCNGTVKNGGSETSHLVAAIETDLGDKAVVERPLVSQAEAKADEPRMSNAVDMDELLVSQIGEGLDLGMDLDSFFLDDFTPLFDDFGSLDDLQMCGFEDNGPSDLPDFDFELGNEELAWIGEPLNIPCL</sequence>
<dbReference type="Proteomes" id="UP000828048">
    <property type="component" value="Chromosome 2"/>
</dbReference>
<dbReference type="EMBL" id="CM037152">
    <property type="protein sequence ID" value="KAH7835742.1"/>
    <property type="molecule type" value="Genomic_DNA"/>
</dbReference>
<organism evidence="1 2">
    <name type="scientific">Vaccinium darrowii</name>
    <dbReference type="NCBI Taxonomy" id="229202"/>
    <lineage>
        <taxon>Eukaryota</taxon>
        <taxon>Viridiplantae</taxon>
        <taxon>Streptophyta</taxon>
        <taxon>Embryophyta</taxon>
        <taxon>Tracheophyta</taxon>
        <taxon>Spermatophyta</taxon>
        <taxon>Magnoliopsida</taxon>
        <taxon>eudicotyledons</taxon>
        <taxon>Gunneridae</taxon>
        <taxon>Pentapetalae</taxon>
        <taxon>asterids</taxon>
        <taxon>Ericales</taxon>
        <taxon>Ericaceae</taxon>
        <taxon>Vaccinioideae</taxon>
        <taxon>Vaccinieae</taxon>
        <taxon>Vaccinium</taxon>
    </lineage>
</organism>
<evidence type="ECO:0000313" key="1">
    <source>
        <dbReference type="EMBL" id="KAH7835742.1"/>
    </source>
</evidence>